<evidence type="ECO:0000313" key="5">
    <source>
        <dbReference type="Proteomes" id="UP000602050"/>
    </source>
</evidence>
<protein>
    <recommendedName>
        <fullName evidence="6">Prepilin-type N-terminal cleavage/methylation domain-containing protein</fullName>
    </recommendedName>
</protein>
<gene>
    <name evidence="4" type="ORF">GCM10010978_15960</name>
</gene>
<dbReference type="InterPro" id="IPR012902">
    <property type="entry name" value="N_methyl_site"/>
</dbReference>
<organism evidence="4 5">
    <name type="scientific">Compostibacillus humi</name>
    <dbReference type="NCBI Taxonomy" id="1245525"/>
    <lineage>
        <taxon>Bacteria</taxon>
        <taxon>Bacillati</taxon>
        <taxon>Bacillota</taxon>
        <taxon>Bacilli</taxon>
        <taxon>Bacillales</taxon>
        <taxon>Bacillaceae</taxon>
        <taxon>Compostibacillus</taxon>
    </lineage>
</organism>
<comment type="subcellular location">
    <subcellularLocation>
        <location evidence="1">Cell surface</location>
    </subcellularLocation>
</comment>
<dbReference type="PROSITE" id="PS00409">
    <property type="entry name" value="PROKAR_NTER_METHYL"/>
    <property type="match status" value="1"/>
</dbReference>
<evidence type="ECO:0000256" key="1">
    <source>
        <dbReference type="ARBA" id="ARBA00004241"/>
    </source>
</evidence>
<dbReference type="Pfam" id="PF07963">
    <property type="entry name" value="N_methyl"/>
    <property type="match status" value="1"/>
</dbReference>
<keyword evidence="3" id="KW-1133">Transmembrane helix</keyword>
<evidence type="ECO:0000313" key="4">
    <source>
        <dbReference type="EMBL" id="GGH75771.1"/>
    </source>
</evidence>
<reference evidence="4" key="2">
    <citation type="submission" date="2020-09" db="EMBL/GenBank/DDBJ databases">
        <authorList>
            <person name="Sun Q."/>
            <person name="Zhou Y."/>
        </authorList>
    </citation>
    <scope>NUCLEOTIDE SEQUENCE</scope>
    <source>
        <strain evidence="4">CGMCC 1.12360</strain>
    </source>
</reference>
<evidence type="ECO:0008006" key="6">
    <source>
        <dbReference type="Google" id="ProtNLM"/>
    </source>
</evidence>
<proteinExistence type="predicted"/>
<dbReference type="GO" id="GO:0030420">
    <property type="term" value="P:establishment of competence for transformation"/>
    <property type="evidence" value="ECO:0007669"/>
    <property type="project" value="UniProtKB-KW"/>
</dbReference>
<comment type="caution">
    <text evidence="4">The sequence shown here is derived from an EMBL/GenBank/DDBJ whole genome shotgun (WGS) entry which is preliminary data.</text>
</comment>
<dbReference type="Proteomes" id="UP000602050">
    <property type="component" value="Unassembled WGS sequence"/>
</dbReference>
<reference evidence="4" key="1">
    <citation type="journal article" date="2014" name="Int. J. Syst. Evol. Microbiol.">
        <title>Complete genome sequence of Corynebacterium casei LMG S-19264T (=DSM 44701T), isolated from a smear-ripened cheese.</title>
        <authorList>
            <consortium name="US DOE Joint Genome Institute (JGI-PGF)"/>
            <person name="Walter F."/>
            <person name="Albersmeier A."/>
            <person name="Kalinowski J."/>
            <person name="Ruckert C."/>
        </authorList>
    </citation>
    <scope>NUCLEOTIDE SEQUENCE</scope>
    <source>
        <strain evidence="4">CGMCC 1.12360</strain>
    </source>
</reference>
<name>A0A8J2ZT76_9BACI</name>
<dbReference type="AlphaFoldDB" id="A0A8J2ZT76"/>
<keyword evidence="5" id="KW-1185">Reference proteome</keyword>
<sequence>MKKNQGFTLVEVLASVTILFIIGTSFFQFFIHAQRETTESEMKLEALNIAQTVFERIEHGEYPEVTGAGTFNKGNCADDECIGRYDFKLNKKRYEVEIRVTPSDLDLSFVEVYVTDNDGTDKSSVKGLMDL</sequence>
<keyword evidence="3" id="KW-0472">Membrane</keyword>
<feature type="transmembrane region" description="Helical" evidence="3">
    <location>
        <begin position="12"/>
        <end position="33"/>
    </location>
</feature>
<dbReference type="RefSeq" id="WP_188391863.1">
    <property type="nucleotide sequence ID" value="NZ_BMEV01000024.1"/>
</dbReference>
<keyword evidence="3" id="KW-0812">Transmembrane</keyword>
<accession>A0A8J2ZT76</accession>
<keyword evidence="2" id="KW-0178">Competence</keyword>
<evidence type="ECO:0000256" key="2">
    <source>
        <dbReference type="ARBA" id="ARBA00023287"/>
    </source>
</evidence>
<evidence type="ECO:0000256" key="3">
    <source>
        <dbReference type="SAM" id="Phobius"/>
    </source>
</evidence>
<dbReference type="NCBIfam" id="TIGR02532">
    <property type="entry name" value="IV_pilin_GFxxxE"/>
    <property type="match status" value="1"/>
</dbReference>
<dbReference type="EMBL" id="BMEV01000024">
    <property type="protein sequence ID" value="GGH75771.1"/>
    <property type="molecule type" value="Genomic_DNA"/>
</dbReference>
<dbReference type="GO" id="GO:0009986">
    <property type="term" value="C:cell surface"/>
    <property type="evidence" value="ECO:0007669"/>
    <property type="project" value="UniProtKB-SubCell"/>
</dbReference>